<feature type="region of interest" description="Disordered" evidence="7">
    <location>
        <begin position="291"/>
        <end position="375"/>
    </location>
</feature>
<dbReference type="InterPro" id="IPR047260">
    <property type="entry name" value="ERCC1-like_central_dom"/>
</dbReference>
<reference evidence="9 10" key="1">
    <citation type="submission" date="2018-10" db="EMBL/GenBank/DDBJ databases">
        <title>Fifty Aureobasidium pullulans genomes reveal a recombining polyextremotolerant generalist.</title>
        <authorList>
            <person name="Gostincar C."/>
            <person name="Turk M."/>
            <person name="Zajc J."/>
            <person name="Gunde-Cimerman N."/>
        </authorList>
    </citation>
    <scope>NUCLEOTIDE SEQUENCE [LARGE SCALE GENOMIC DNA]</scope>
    <source>
        <strain evidence="9 10">EXF-10751</strain>
    </source>
</reference>
<dbReference type="GO" id="GO:0000110">
    <property type="term" value="C:nucleotide-excision repair factor 1 complex"/>
    <property type="evidence" value="ECO:0007669"/>
    <property type="project" value="TreeGrafter"/>
</dbReference>
<dbReference type="GO" id="GO:0070522">
    <property type="term" value="C:ERCC4-ERCC1 complex"/>
    <property type="evidence" value="ECO:0007669"/>
    <property type="project" value="TreeGrafter"/>
</dbReference>
<dbReference type="CDD" id="cd22325">
    <property type="entry name" value="ERCC1_C-like"/>
    <property type="match status" value="1"/>
</dbReference>
<feature type="compositionally biased region" description="Acidic residues" evidence="7">
    <location>
        <begin position="320"/>
        <end position="331"/>
    </location>
</feature>
<evidence type="ECO:0000256" key="2">
    <source>
        <dbReference type="ARBA" id="ARBA00008283"/>
    </source>
</evidence>
<dbReference type="PANTHER" id="PTHR12749:SF0">
    <property type="entry name" value="DNA EXCISION REPAIR PROTEIN ERCC-1"/>
    <property type="match status" value="1"/>
</dbReference>
<feature type="region of interest" description="Disordered" evidence="7">
    <location>
        <begin position="257"/>
        <end position="278"/>
    </location>
</feature>
<dbReference type="GO" id="GO:0006312">
    <property type="term" value="P:mitotic recombination"/>
    <property type="evidence" value="ECO:0007669"/>
    <property type="project" value="TreeGrafter"/>
</dbReference>
<dbReference type="AlphaFoldDB" id="A0A4S8YZP0"/>
<dbReference type="InterPro" id="IPR004579">
    <property type="entry name" value="ERCC1/RAD10/SWI10"/>
</dbReference>
<feature type="compositionally biased region" description="Low complexity" evidence="7">
    <location>
        <begin position="332"/>
        <end position="346"/>
    </location>
</feature>
<comment type="subcellular location">
    <subcellularLocation>
        <location evidence="1">Nucleus</location>
    </subcellularLocation>
</comment>
<dbReference type="SUPFAM" id="SSF47781">
    <property type="entry name" value="RuvA domain 2-like"/>
    <property type="match status" value="1"/>
</dbReference>
<gene>
    <name evidence="9" type="ORF">D6D20_06360</name>
</gene>
<dbReference type="Gene3D" id="3.40.50.10130">
    <property type="match status" value="1"/>
</dbReference>
<keyword evidence="4" id="KW-0238">DNA-binding</keyword>
<evidence type="ECO:0000256" key="4">
    <source>
        <dbReference type="ARBA" id="ARBA00023125"/>
    </source>
</evidence>
<organism evidence="9 10">
    <name type="scientific">Aureobasidium pullulans</name>
    <name type="common">Black yeast</name>
    <name type="synonym">Pullularia pullulans</name>
    <dbReference type="NCBI Taxonomy" id="5580"/>
    <lineage>
        <taxon>Eukaryota</taxon>
        <taxon>Fungi</taxon>
        <taxon>Dikarya</taxon>
        <taxon>Ascomycota</taxon>
        <taxon>Pezizomycotina</taxon>
        <taxon>Dothideomycetes</taxon>
        <taxon>Dothideomycetidae</taxon>
        <taxon>Dothideales</taxon>
        <taxon>Saccotheciaceae</taxon>
        <taxon>Aureobasidium</taxon>
    </lineage>
</organism>
<dbReference type="EMBL" id="QZAN01000074">
    <property type="protein sequence ID" value="THW59643.1"/>
    <property type="molecule type" value="Genomic_DNA"/>
</dbReference>
<dbReference type="GO" id="GO:0003697">
    <property type="term" value="F:single-stranded DNA binding"/>
    <property type="evidence" value="ECO:0007669"/>
    <property type="project" value="TreeGrafter"/>
</dbReference>
<evidence type="ECO:0000313" key="10">
    <source>
        <dbReference type="Proteomes" id="UP000310421"/>
    </source>
</evidence>
<proteinExistence type="inferred from homology"/>
<accession>A0A4S8YZP0</accession>
<feature type="region of interest" description="Disordered" evidence="7">
    <location>
        <begin position="1"/>
        <end position="63"/>
    </location>
</feature>
<keyword evidence="3" id="KW-0227">DNA damage</keyword>
<dbReference type="InterPro" id="IPR010994">
    <property type="entry name" value="RuvA_2-like"/>
</dbReference>
<comment type="caution">
    <text evidence="9">The sequence shown here is derived from an EMBL/GenBank/DDBJ whole genome shotgun (WGS) entry which is preliminary data.</text>
</comment>
<feature type="domain" description="ERCC1-like central" evidence="8">
    <location>
        <begin position="60"/>
        <end position="173"/>
    </location>
</feature>
<dbReference type="GO" id="GO:0006302">
    <property type="term" value="P:double-strand break repair"/>
    <property type="evidence" value="ECO:0007669"/>
    <property type="project" value="UniProtKB-ARBA"/>
</dbReference>
<sequence length="375" mass="41190">MAHSTHINMPDEYGDESDLFEIADRTTAPNPRPPPPAPDNARKVVQPTPQALPARKSASSILVSPRQKGNPILNSIKSLPWEYSDIPADFVLGQTTCALFLSLKYHRLHPEYIYSRIRQLGQKYLLRVVLVMVDIENHQDPLKELSKTSLINNVTLILTWSANEAGRYLELFKSCENAAPTGIKAQKAATFADNLVEFITVPRSINKTDAVGLVSNFGSVRTSVNARPEDLSHIAGWGDKKVKMWCQSVREPFRVTKAKRRVGREDSRPAQNNNIEQDSRVAARLGIGASLPFVENPAGPSTSGGVSDADRRPDVRLADDYEPGADEEEAMAEAFAPPARTSAAPKQAPPPANKPQPEENLSEGMMAALARLRQT</sequence>
<dbReference type="InterPro" id="IPR011335">
    <property type="entry name" value="Restrct_endonuc-II-like"/>
</dbReference>
<keyword evidence="6" id="KW-0539">Nucleus</keyword>
<protein>
    <submittedName>
        <fullName evidence="9">DNA repair protein rad10</fullName>
    </submittedName>
</protein>
<dbReference type="Pfam" id="PF03834">
    <property type="entry name" value="Rad10"/>
    <property type="match status" value="1"/>
</dbReference>
<dbReference type="Proteomes" id="UP000310421">
    <property type="component" value="Unassembled WGS sequence"/>
</dbReference>
<dbReference type="Gene3D" id="1.10.150.20">
    <property type="entry name" value="5' to 3' exonuclease, C-terminal subdomain"/>
    <property type="match status" value="1"/>
</dbReference>
<dbReference type="NCBIfam" id="TIGR00597">
    <property type="entry name" value="rad10"/>
    <property type="match status" value="1"/>
</dbReference>
<evidence type="ECO:0000259" key="8">
    <source>
        <dbReference type="Pfam" id="PF03834"/>
    </source>
</evidence>
<dbReference type="FunFam" id="3.40.50.10130:FF:000001">
    <property type="entry name" value="DNA excision repair protein ERCC-1"/>
    <property type="match status" value="1"/>
</dbReference>
<evidence type="ECO:0000256" key="1">
    <source>
        <dbReference type="ARBA" id="ARBA00004123"/>
    </source>
</evidence>
<dbReference type="GO" id="GO:0070914">
    <property type="term" value="P:UV-damage excision repair"/>
    <property type="evidence" value="ECO:0007669"/>
    <property type="project" value="TreeGrafter"/>
</dbReference>
<evidence type="ECO:0000256" key="7">
    <source>
        <dbReference type="SAM" id="MobiDB-lite"/>
    </source>
</evidence>
<dbReference type="GO" id="GO:0003684">
    <property type="term" value="F:damaged DNA binding"/>
    <property type="evidence" value="ECO:0007669"/>
    <property type="project" value="InterPro"/>
</dbReference>
<evidence type="ECO:0000256" key="5">
    <source>
        <dbReference type="ARBA" id="ARBA00023204"/>
    </source>
</evidence>
<keyword evidence="5" id="KW-0234">DNA repair</keyword>
<evidence type="ECO:0000313" key="9">
    <source>
        <dbReference type="EMBL" id="THW59643.1"/>
    </source>
</evidence>
<comment type="similarity">
    <text evidence="2">Belongs to the ERCC1/RAD10/SWI10 family.</text>
</comment>
<dbReference type="SUPFAM" id="SSF52980">
    <property type="entry name" value="Restriction endonuclease-like"/>
    <property type="match status" value="1"/>
</dbReference>
<dbReference type="PANTHER" id="PTHR12749">
    <property type="entry name" value="EXCISION REPAIR CROSS-COMPLEMENTING 1 ERCC1"/>
    <property type="match status" value="1"/>
</dbReference>
<name>A0A4S8YZP0_AURPU</name>
<evidence type="ECO:0000256" key="3">
    <source>
        <dbReference type="ARBA" id="ARBA00022763"/>
    </source>
</evidence>
<evidence type="ECO:0000256" key="6">
    <source>
        <dbReference type="ARBA" id="ARBA00023242"/>
    </source>
</evidence>
<feature type="compositionally biased region" description="Basic and acidic residues" evidence="7">
    <location>
        <begin position="308"/>
        <end position="319"/>
    </location>
</feature>
<feature type="compositionally biased region" description="Acidic residues" evidence="7">
    <location>
        <begin position="12"/>
        <end position="21"/>
    </location>
</feature>